<accession>A0ABR3UF70</accession>
<reference evidence="2 3" key="1">
    <citation type="submission" date="2024-09" db="EMBL/GenBank/DDBJ databases">
        <title>T2T genomes of carrot and Alternaria dauci and their utility for understanding host-pathogen interaction during carrot leaf blight disease.</title>
        <authorList>
            <person name="Liu W."/>
            <person name="Xu S."/>
            <person name="Ou C."/>
            <person name="Liu X."/>
            <person name="Zhuang F."/>
            <person name="Deng X.W."/>
        </authorList>
    </citation>
    <scope>NUCLEOTIDE SEQUENCE [LARGE SCALE GENOMIC DNA]</scope>
    <source>
        <strain evidence="2 3">A2016</strain>
    </source>
</reference>
<sequence length="653" mass="74620">MLNPATGDNTNDSAESNIPIKYTTDDDDHVEGRAAGGDAVPHRDSDGKTTSALPASSNTSLDPEKLHILMTYSTLLALSRDTSRPVVDLDMEAQVRQLDAFLAGDVTEDGVATHWSTRSQSSKRLRQYEEMCNELVPNLMVAIKKQSQANLNLEPKNRVNGEKNPEHRSFYELYLTSNLVSMYGKLLEKLRRKGTITNPDLDPWTDTAKYDKLIQLFQTIYGHQYDLEGWKHTRPRPVFNQAPRRKSEEFMRLMHNRNQIRVYHCVVTPLGKVFSQLDTIPEIATKYTDDQLAKMWRDKTRPKYLIPDPASVTIPAKRRDMAWVNDDGVGKVWTRGETSWSTKFKFMVFDKGTNAYIHDHVVDVDLLDQIDLNDKTWVKRYRKKIVQWRSRATREVTRVRDSWTDEERILVYQFSNSWIKKNGMEKFIPRIWDNEKHSLMNTLVNKTGRARTAESVSAWAKRQMIDKPNEPLGLLYAEGQKTATRVEAGELVPDDERYPDEAIDIAGFLAKTQPEKSSVYGKDGPDHGRKRKHDSDDEFASDSEIMSNPNGFNLDGDSDQEVDLAVETGDSDFHDDDPPPPSPNRLSKRPRLTAKDSRGFRGDDDEQEAIFAKPRPLTKAEMDARTAKHDAETAGFEAENSDDDEDELEMNFD</sequence>
<dbReference type="RefSeq" id="XP_069305058.1">
    <property type="nucleotide sequence ID" value="XM_069454091.1"/>
</dbReference>
<feature type="compositionally biased region" description="Basic and acidic residues" evidence="1">
    <location>
        <begin position="618"/>
        <end position="632"/>
    </location>
</feature>
<proteinExistence type="predicted"/>
<keyword evidence="3" id="KW-1185">Reference proteome</keyword>
<evidence type="ECO:0000313" key="3">
    <source>
        <dbReference type="Proteomes" id="UP001578633"/>
    </source>
</evidence>
<feature type="compositionally biased region" description="Acidic residues" evidence="1">
    <location>
        <begin position="556"/>
        <end position="575"/>
    </location>
</feature>
<dbReference type="EMBL" id="JBHGVX010000007">
    <property type="protein sequence ID" value="KAL1794474.1"/>
    <property type="molecule type" value="Genomic_DNA"/>
</dbReference>
<organism evidence="2 3">
    <name type="scientific">Alternaria dauci</name>
    <dbReference type="NCBI Taxonomy" id="48095"/>
    <lineage>
        <taxon>Eukaryota</taxon>
        <taxon>Fungi</taxon>
        <taxon>Dikarya</taxon>
        <taxon>Ascomycota</taxon>
        <taxon>Pezizomycotina</taxon>
        <taxon>Dothideomycetes</taxon>
        <taxon>Pleosporomycetidae</taxon>
        <taxon>Pleosporales</taxon>
        <taxon>Pleosporineae</taxon>
        <taxon>Pleosporaceae</taxon>
        <taxon>Alternaria</taxon>
        <taxon>Alternaria sect. Porri</taxon>
    </lineage>
</organism>
<protein>
    <submittedName>
        <fullName evidence="2">Uncharacterized protein</fullName>
    </submittedName>
</protein>
<feature type="compositionally biased region" description="Polar residues" evidence="1">
    <location>
        <begin position="1"/>
        <end position="16"/>
    </location>
</feature>
<comment type="caution">
    <text evidence="2">The sequence shown here is derived from an EMBL/GenBank/DDBJ whole genome shotgun (WGS) entry which is preliminary data.</text>
</comment>
<feature type="region of interest" description="Disordered" evidence="1">
    <location>
        <begin position="1"/>
        <end position="60"/>
    </location>
</feature>
<feature type="region of interest" description="Disordered" evidence="1">
    <location>
        <begin position="508"/>
        <end position="653"/>
    </location>
</feature>
<evidence type="ECO:0000313" key="2">
    <source>
        <dbReference type="EMBL" id="KAL1794474.1"/>
    </source>
</evidence>
<name>A0ABR3UF70_9PLEO</name>
<feature type="compositionally biased region" description="Basic and acidic residues" evidence="1">
    <location>
        <begin position="593"/>
        <end position="602"/>
    </location>
</feature>
<feature type="compositionally biased region" description="Polar residues" evidence="1">
    <location>
        <begin position="48"/>
        <end position="60"/>
    </location>
</feature>
<dbReference type="Proteomes" id="UP001578633">
    <property type="component" value="Chromosome 7"/>
</dbReference>
<dbReference type="GeneID" id="96088217"/>
<gene>
    <name evidence="2" type="ORF">ACET3X_007895</name>
</gene>
<evidence type="ECO:0000256" key="1">
    <source>
        <dbReference type="SAM" id="MobiDB-lite"/>
    </source>
</evidence>
<feature type="compositionally biased region" description="Acidic residues" evidence="1">
    <location>
        <begin position="639"/>
        <end position="653"/>
    </location>
</feature>